<reference evidence="1 2" key="1">
    <citation type="submission" date="2017-12" db="EMBL/GenBank/DDBJ databases">
        <title>High-resolution comparative analysis of great ape genomes.</title>
        <authorList>
            <person name="Pollen A."/>
            <person name="Hastie A."/>
            <person name="Hormozdiari F."/>
            <person name="Dougherty M."/>
            <person name="Liu R."/>
            <person name="Chaisson M."/>
            <person name="Hoppe E."/>
            <person name="Hill C."/>
            <person name="Pang A."/>
            <person name="Hillier L."/>
            <person name="Baker C."/>
            <person name="Armstrong J."/>
            <person name="Shendure J."/>
            <person name="Paten B."/>
            <person name="Wilson R."/>
            <person name="Chao H."/>
            <person name="Schneider V."/>
            <person name="Ventura M."/>
            <person name="Kronenberg Z."/>
            <person name="Murali S."/>
            <person name="Gordon D."/>
            <person name="Cantsilieris S."/>
            <person name="Munson K."/>
            <person name="Nelson B."/>
            <person name="Raja A."/>
            <person name="Underwood J."/>
            <person name="Diekhans M."/>
            <person name="Fiddes I."/>
            <person name="Haussler D."/>
            <person name="Eichler E."/>
        </authorList>
    </citation>
    <scope>NUCLEOTIDE SEQUENCE [LARGE SCALE GENOMIC DNA]</scope>
    <source>
        <strain evidence="1">Yerkes chimp pedigree #C0471</strain>
    </source>
</reference>
<comment type="caution">
    <text evidence="1">The sequence shown here is derived from an EMBL/GenBank/DDBJ whole genome shotgun (WGS) entry which is preliminary data.</text>
</comment>
<proteinExistence type="predicted"/>
<evidence type="ECO:0000313" key="2">
    <source>
        <dbReference type="Proteomes" id="UP000236370"/>
    </source>
</evidence>
<dbReference type="Proteomes" id="UP000236370">
    <property type="component" value="Unassembled WGS sequence"/>
</dbReference>
<accession>A0A2J8KI39</accession>
<feature type="non-terminal residue" evidence="1">
    <location>
        <position position="1"/>
    </location>
</feature>
<dbReference type="AlphaFoldDB" id="A0A2J8KI39"/>
<dbReference type="EMBL" id="NBAG03000366">
    <property type="protein sequence ID" value="PNI34696.1"/>
    <property type="molecule type" value="Genomic_DNA"/>
</dbReference>
<gene>
    <name evidence="1" type="ORF">CK820_G0038606</name>
</gene>
<name>A0A2J8KI39_PANTR</name>
<organism evidence="1 2">
    <name type="scientific">Pan troglodytes</name>
    <name type="common">Chimpanzee</name>
    <dbReference type="NCBI Taxonomy" id="9598"/>
    <lineage>
        <taxon>Eukaryota</taxon>
        <taxon>Metazoa</taxon>
        <taxon>Chordata</taxon>
        <taxon>Craniata</taxon>
        <taxon>Vertebrata</taxon>
        <taxon>Euteleostomi</taxon>
        <taxon>Mammalia</taxon>
        <taxon>Eutheria</taxon>
        <taxon>Euarchontoglires</taxon>
        <taxon>Primates</taxon>
        <taxon>Haplorrhini</taxon>
        <taxon>Catarrhini</taxon>
        <taxon>Hominidae</taxon>
        <taxon>Pan</taxon>
    </lineage>
</organism>
<sequence length="55" mass="5685">RGIVNGAAPELPVPTGGPAVGAREQALAVSRNYLSQPRLSYTISPISFVTFVTSA</sequence>
<protein>
    <submittedName>
        <fullName evidence="1">ATP6V1B2 isoform 6</fullName>
    </submittedName>
</protein>
<evidence type="ECO:0000313" key="1">
    <source>
        <dbReference type="EMBL" id="PNI34696.1"/>
    </source>
</evidence>